<dbReference type="PANTHER" id="PTHR33946">
    <property type="match status" value="1"/>
</dbReference>
<evidence type="ECO:0000256" key="1">
    <source>
        <dbReference type="SAM" id="SignalP"/>
    </source>
</evidence>
<organism evidence="3 4">
    <name type="scientific">Peronospora matthiolae</name>
    <dbReference type="NCBI Taxonomy" id="2874970"/>
    <lineage>
        <taxon>Eukaryota</taxon>
        <taxon>Sar</taxon>
        <taxon>Stramenopiles</taxon>
        <taxon>Oomycota</taxon>
        <taxon>Peronosporomycetes</taxon>
        <taxon>Peronosporales</taxon>
        <taxon>Peronosporaceae</taxon>
        <taxon>Peronospora</taxon>
    </lineage>
</organism>
<reference evidence="3" key="1">
    <citation type="submission" date="2024-01" db="EMBL/GenBank/DDBJ databases">
        <authorList>
            <person name="Webb A."/>
        </authorList>
    </citation>
    <scope>NUCLEOTIDE SEQUENCE</scope>
    <source>
        <strain evidence="3">Pm1</strain>
    </source>
</reference>
<evidence type="ECO:0000313" key="4">
    <source>
        <dbReference type="Proteomes" id="UP001162060"/>
    </source>
</evidence>
<proteinExistence type="predicted"/>
<evidence type="ECO:0000313" key="3">
    <source>
        <dbReference type="EMBL" id="CAK7926852.1"/>
    </source>
</evidence>
<evidence type="ECO:0000313" key="2">
    <source>
        <dbReference type="EMBL" id="CAK7897876.1"/>
    </source>
</evidence>
<feature type="chain" id="PRO_5044714137" evidence="1">
    <location>
        <begin position="21"/>
        <end position="367"/>
    </location>
</feature>
<dbReference type="AlphaFoldDB" id="A0AAV1TZ35"/>
<feature type="signal peptide" evidence="1">
    <location>
        <begin position="1"/>
        <end position="20"/>
    </location>
</feature>
<dbReference type="EMBL" id="CAKLBY020000014">
    <property type="protein sequence ID" value="CAK7897876.1"/>
    <property type="molecule type" value="Genomic_DNA"/>
</dbReference>
<name>A0AAV1TZ35_9STRA</name>
<dbReference type="PANTHER" id="PTHR33946:SF4">
    <property type="entry name" value="COAGULATION FACTOR XI"/>
    <property type="match status" value="1"/>
</dbReference>
<sequence>MLRRRGLLPTLLCLTATTDAYYTNNWRMKPVTVIQARIQGTDTVFRPEVNLWLSKYGDTVEAAYMNGLDTSNTASVEGALMYMQAEGINVNEQSVKCERKNNMQTVVFYEITIVQPTRSLEHYKNLRPTEYGEFVAMDGAKCTDAGADLPSSCKAFYGLDGTQNLGPNVGCSRRETDPRAPYFNNYWCSFPGACAHKYRKEKTPECRAQYPGGLCPMGVQPDGEKCTFSYKILGFLKLDDLVGITKMGFADYKQFCESGGVEFKARNNGRGFEVEQSIDFWRNPGDPNANAGRSAQMVGMYNYLASNGVSPNMIPLPDVATLTANNPKCYENSELCRRAQHGCRRSGYSQICTECSAGESGCEQVPA</sequence>
<protein>
    <submittedName>
        <fullName evidence="3">Uncharacterized protein</fullName>
    </submittedName>
</protein>
<dbReference type="EMBL" id="CAKLBY020000101">
    <property type="protein sequence ID" value="CAK7926852.1"/>
    <property type="molecule type" value="Genomic_DNA"/>
</dbReference>
<gene>
    <name evidence="3" type="ORF">PM001_LOCUS12002</name>
    <name evidence="2" type="ORF">PM001_LOCUS1530</name>
</gene>
<keyword evidence="1" id="KW-0732">Signal</keyword>
<dbReference type="Proteomes" id="UP001162060">
    <property type="component" value="Unassembled WGS sequence"/>
</dbReference>
<accession>A0AAV1TZ35</accession>
<comment type="caution">
    <text evidence="3">The sequence shown here is derived from an EMBL/GenBank/DDBJ whole genome shotgun (WGS) entry which is preliminary data.</text>
</comment>